<accession>U9TA44</accession>
<protein>
    <submittedName>
        <fullName evidence="1">Uncharacterized protein</fullName>
    </submittedName>
</protein>
<reference evidence="1" key="1">
    <citation type="submission" date="2013-07" db="EMBL/GenBank/DDBJ databases">
        <title>The genome of an arbuscular mycorrhizal fungus provides insights into the evolution of the oldest plant symbiosis.</title>
        <authorList>
            <consortium name="DOE Joint Genome Institute"/>
            <person name="Tisserant E."/>
            <person name="Malbreil M."/>
            <person name="Kuo A."/>
            <person name="Kohler A."/>
            <person name="Symeonidi A."/>
            <person name="Balestrini R."/>
            <person name="Charron P."/>
            <person name="Duensing N."/>
            <person name="Frei-dit-Frey N."/>
            <person name="Gianinazzi-Pearson V."/>
            <person name="Gilbert B."/>
            <person name="Handa Y."/>
            <person name="Hijri M."/>
            <person name="Kaul R."/>
            <person name="Kawaguchi M."/>
            <person name="Krajinski F."/>
            <person name="Lammers P."/>
            <person name="Lapierre D."/>
            <person name="Masclaux F.G."/>
            <person name="Murat C."/>
            <person name="Morin E."/>
            <person name="Ndikumana S."/>
            <person name="Pagni M."/>
            <person name="Petitpierre D."/>
            <person name="Requena N."/>
            <person name="Rosikiewicz P."/>
            <person name="Riley R."/>
            <person name="Saito K."/>
            <person name="San Clemente H."/>
            <person name="Shapiro H."/>
            <person name="van Tuinen D."/>
            <person name="Becard G."/>
            <person name="Bonfante P."/>
            <person name="Paszkowski U."/>
            <person name="Shachar-Hill Y."/>
            <person name="Young J.P."/>
            <person name="Sanders I.R."/>
            <person name="Henrissat B."/>
            <person name="Rensing S.A."/>
            <person name="Grigoriev I.V."/>
            <person name="Corradi N."/>
            <person name="Roux C."/>
            <person name="Martin F."/>
        </authorList>
    </citation>
    <scope>NUCLEOTIDE SEQUENCE</scope>
    <source>
        <strain evidence="1">DAOM 197198</strain>
    </source>
</reference>
<organism evidence="1">
    <name type="scientific">Rhizophagus irregularis (strain DAOM 181602 / DAOM 197198 / MUCL 43194)</name>
    <name type="common">Arbuscular mycorrhizal fungus</name>
    <name type="synonym">Glomus intraradices</name>
    <dbReference type="NCBI Taxonomy" id="747089"/>
    <lineage>
        <taxon>Eukaryota</taxon>
        <taxon>Fungi</taxon>
        <taxon>Fungi incertae sedis</taxon>
        <taxon>Mucoromycota</taxon>
        <taxon>Glomeromycotina</taxon>
        <taxon>Glomeromycetes</taxon>
        <taxon>Glomerales</taxon>
        <taxon>Glomeraceae</taxon>
        <taxon>Rhizophagus</taxon>
    </lineage>
</organism>
<dbReference type="EMBL" id="KI293614">
    <property type="protein sequence ID" value="ESA05019.1"/>
    <property type="molecule type" value="Genomic_DNA"/>
</dbReference>
<proteinExistence type="predicted"/>
<dbReference type="HOGENOM" id="CLU_2470235_0_0_1"/>
<gene>
    <name evidence="1" type="ORF">GLOINDRAFT_36089</name>
</gene>
<evidence type="ECO:0000313" key="1">
    <source>
        <dbReference type="EMBL" id="ESA05019.1"/>
    </source>
</evidence>
<sequence>MYTLILPQTIKLSLSQEFLISQSSSDTLSILVVKAFLKLFSKEHFKQFEKLSNNSGNTRSFVNNKCNVHVQYRNKINSVNFFSVSQTS</sequence>
<dbReference type="AlphaFoldDB" id="U9TA44"/>
<name>U9TA44_RHIID</name>